<dbReference type="GeneTree" id="ENSGT00940000177072"/>
<evidence type="ECO:0000313" key="2">
    <source>
        <dbReference type="Proteomes" id="UP000694383"/>
    </source>
</evidence>
<sequence length="96" mass="11178">QRGRISSEKGLWVVGCSTSFRRWQEFVVTELAPTHHSKENSQRSFTTHRFTVILSALTQHTHLTRLSSKLNPSAFVLMPRLCYIHLWLLRDFPEGI</sequence>
<reference evidence="1" key="2">
    <citation type="submission" date="2025-09" db="UniProtKB">
        <authorList>
            <consortium name="Ensembl"/>
        </authorList>
    </citation>
    <scope>IDENTIFICATION</scope>
</reference>
<protein>
    <submittedName>
        <fullName evidence="1">Uncharacterized protein</fullName>
    </submittedName>
</protein>
<keyword evidence="2" id="KW-1185">Reference proteome</keyword>
<name>A0A8C7ZAJ0_9TELE</name>
<reference evidence="1" key="1">
    <citation type="submission" date="2025-08" db="UniProtKB">
        <authorList>
            <consortium name="Ensembl"/>
        </authorList>
    </citation>
    <scope>IDENTIFICATION</scope>
</reference>
<organism evidence="1 2">
    <name type="scientific">Oryzias sinensis</name>
    <name type="common">Chinese medaka</name>
    <dbReference type="NCBI Taxonomy" id="183150"/>
    <lineage>
        <taxon>Eukaryota</taxon>
        <taxon>Metazoa</taxon>
        <taxon>Chordata</taxon>
        <taxon>Craniata</taxon>
        <taxon>Vertebrata</taxon>
        <taxon>Euteleostomi</taxon>
        <taxon>Actinopterygii</taxon>
        <taxon>Neopterygii</taxon>
        <taxon>Teleostei</taxon>
        <taxon>Neoteleostei</taxon>
        <taxon>Acanthomorphata</taxon>
        <taxon>Ovalentaria</taxon>
        <taxon>Atherinomorphae</taxon>
        <taxon>Beloniformes</taxon>
        <taxon>Adrianichthyidae</taxon>
        <taxon>Oryziinae</taxon>
        <taxon>Oryzias</taxon>
    </lineage>
</organism>
<dbReference type="AlphaFoldDB" id="A0A8C7ZAJ0"/>
<dbReference type="Ensembl" id="ENSOSIT00000041581.1">
    <property type="protein sequence ID" value="ENSOSIP00000039457.1"/>
    <property type="gene ID" value="ENSOSIG00000019365.1"/>
</dbReference>
<dbReference type="Proteomes" id="UP000694383">
    <property type="component" value="Unplaced"/>
</dbReference>
<proteinExistence type="predicted"/>
<accession>A0A8C7ZAJ0</accession>
<evidence type="ECO:0000313" key="1">
    <source>
        <dbReference type="Ensembl" id="ENSOSIP00000039457.1"/>
    </source>
</evidence>